<dbReference type="EC" id="2.7.13.3" evidence="2"/>
<dbReference type="InterPro" id="IPR000014">
    <property type="entry name" value="PAS"/>
</dbReference>
<dbReference type="PANTHER" id="PTHR41523:SF8">
    <property type="entry name" value="ETHYLENE RESPONSE SENSOR PROTEIN"/>
    <property type="match status" value="1"/>
</dbReference>
<dbReference type="InterPro" id="IPR038424">
    <property type="entry name" value="H_kinase_PdtaS_GAF_sf"/>
</dbReference>
<comment type="caution">
    <text evidence="10">The sequence shown here is derived from an EMBL/GenBank/DDBJ whole genome shotgun (WGS) entry which is preliminary data.</text>
</comment>
<evidence type="ECO:0000256" key="7">
    <source>
        <dbReference type="ARBA" id="ARBA00022840"/>
    </source>
</evidence>
<keyword evidence="5" id="KW-0547">Nucleotide-binding</keyword>
<evidence type="ECO:0000313" key="10">
    <source>
        <dbReference type="EMBL" id="GGA18254.1"/>
    </source>
</evidence>
<dbReference type="Pfam" id="PF02518">
    <property type="entry name" value="HATPase_c"/>
    <property type="match status" value="1"/>
</dbReference>
<keyword evidence="3" id="KW-0597">Phosphoprotein</keyword>
<dbReference type="GO" id="GO:0000160">
    <property type="term" value="P:phosphorelay signal transduction system"/>
    <property type="evidence" value="ECO:0007669"/>
    <property type="project" value="UniProtKB-KW"/>
</dbReference>
<dbReference type="GO" id="GO:0005524">
    <property type="term" value="F:ATP binding"/>
    <property type="evidence" value="ECO:0007669"/>
    <property type="project" value="UniProtKB-KW"/>
</dbReference>
<reference evidence="10" key="2">
    <citation type="submission" date="2020-09" db="EMBL/GenBank/DDBJ databases">
        <authorList>
            <person name="Sun Q."/>
            <person name="Zhou Y."/>
        </authorList>
    </citation>
    <scope>NUCLEOTIDE SEQUENCE</scope>
    <source>
        <strain evidence="10">CGMCC 1.12785</strain>
    </source>
</reference>
<dbReference type="Gene3D" id="3.30.565.10">
    <property type="entry name" value="Histidine kinase-like ATPase, C-terminal domain"/>
    <property type="match status" value="1"/>
</dbReference>
<dbReference type="Gene3D" id="3.30.450.280">
    <property type="entry name" value="GAF domain"/>
    <property type="match status" value="1"/>
</dbReference>
<comment type="catalytic activity">
    <reaction evidence="1">
        <text>ATP + protein L-histidine = ADP + protein N-phospho-L-histidine.</text>
        <dbReference type="EC" id="2.7.13.3"/>
    </reaction>
</comment>
<dbReference type="SUPFAM" id="SSF55785">
    <property type="entry name" value="PYP-like sensor domain (PAS domain)"/>
    <property type="match status" value="1"/>
</dbReference>
<evidence type="ECO:0000256" key="4">
    <source>
        <dbReference type="ARBA" id="ARBA00022679"/>
    </source>
</evidence>
<evidence type="ECO:0000256" key="5">
    <source>
        <dbReference type="ARBA" id="ARBA00022741"/>
    </source>
</evidence>
<dbReference type="Pfam" id="PF07568">
    <property type="entry name" value="HisKA_2"/>
    <property type="match status" value="1"/>
</dbReference>
<dbReference type="SMART" id="SM00387">
    <property type="entry name" value="HATPase_c"/>
    <property type="match status" value="1"/>
</dbReference>
<evidence type="ECO:0000256" key="1">
    <source>
        <dbReference type="ARBA" id="ARBA00000085"/>
    </source>
</evidence>
<evidence type="ECO:0000256" key="8">
    <source>
        <dbReference type="ARBA" id="ARBA00023012"/>
    </source>
</evidence>
<reference evidence="10" key="1">
    <citation type="journal article" date="2014" name="Int. J. Syst. Evol. Microbiol.">
        <title>Complete genome sequence of Corynebacterium casei LMG S-19264T (=DSM 44701T), isolated from a smear-ripened cheese.</title>
        <authorList>
            <consortium name="US DOE Joint Genome Institute (JGI-PGF)"/>
            <person name="Walter F."/>
            <person name="Albersmeier A."/>
            <person name="Kalinowski J."/>
            <person name="Ruckert C."/>
        </authorList>
    </citation>
    <scope>NUCLEOTIDE SEQUENCE</scope>
    <source>
        <strain evidence="10">CGMCC 1.12785</strain>
    </source>
</reference>
<dbReference type="EMBL" id="BMFY01000009">
    <property type="protein sequence ID" value="GGA18254.1"/>
    <property type="molecule type" value="Genomic_DNA"/>
</dbReference>
<feature type="domain" description="Histidine kinase" evidence="9">
    <location>
        <begin position="294"/>
        <end position="491"/>
    </location>
</feature>
<dbReference type="Pfam" id="PF12282">
    <property type="entry name" value="GAF_PdtaS"/>
    <property type="match status" value="1"/>
</dbReference>
<evidence type="ECO:0000256" key="2">
    <source>
        <dbReference type="ARBA" id="ARBA00012438"/>
    </source>
</evidence>
<evidence type="ECO:0000313" key="11">
    <source>
        <dbReference type="Proteomes" id="UP000616114"/>
    </source>
</evidence>
<dbReference type="InterPro" id="IPR005467">
    <property type="entry name" value="His_kinase_dom"/>
</dbReference>
<dbReference type="PANTHER" id="PTHR41523">
    <property type="entry name" value="TWO-COMPONENT SYSTEM SENSOR PROTEIN"/>
    <property type="match status" value="1"/>
</dbReference>
<dbReference type="SUPFAM" id="SSF55874">
    <property type="entry name" value="ATPase domain of HSP90 chaperone/DNA topoisomerase II/histidine kinase"/>
    <property type="match status" value="1"/>
</dbReference>
<organism evidence="10 11">
    <name type="scientific">Sediminivirga luteola</name>
    <dbReference type="NCBI Taxonomy" id="1774748"/>
    <lineage>
        <taxon>Bacteria</taxon>
        <taxon>Bacillati</taxon>
        <taxon>Actinomycetota</taxon>
        <taxon>Actinomycetes</taxon>
        <taxon>Micrococcales</taxon>
        <taxon>Brevibacteriaceae</taxon>
        <taxon>Sediminivirga</taxon>
    </lineage>
</organism>
<dbReference type="Gene3D" id="3.30.450.20">
    <property type="entry name" value="PAS domain"/>
    <property type="match status" value="1"/>
</dbReference>
<dbReference type="InterPro" id="IPR022066">
    <property type="entry name" value="PdtaS_GAF"/>
</dbReference>
<dbReference type="PROSITE" id="PS50109">
    <property type="entry name" value="HIS_KIN"/>
    <property type="match status" value="1"/>
</dbReference>
<dbReference type="Pfam" id="PF08448">
    <property type="entry name" value="PAS_4"/>
    <property type="match status" value="1"/>
</dbReference>
<dbReference type="AlphaFoldDB" id="A0A8J2TZ06"/>
<dbReference type="CDD" id="cd00130">
    <property type="entry name" value="PAS"/>
    <property type="match status" value="1"/>
</dbReference>
<keyword evidence="4" id="KW-0808">Transferase</keyword>
<dbReference type="InterPro" id="IPR003594">
    <property type="entry name" value="HATPase_dom"/>
</dbReference>
<dbReference type="InterPro" id="IPR035965">
    <property type="entry name" value="PAS-like_dom_sf"/>
</dbReference>
<evidence type="ECO:0000256" key="6">
    <source>
        <dbReference type="ARBA" id="ARBA00022777"/>
    </source>
</evidence>
<proteinExistence type="predicted"/>
<dbReference type="InterPro" id="IPR013656">
    <property type="entry name" value="PAS_4"/>
</dbReference>
<accession>A0A8J2TZ06</accession>
<dbReference type="RefSeq" id="WP_188550907.1">
    <property type="nucleotide sequence ID" value="NZ_BMFY01000009.1"/>
</dbReference>
<evidence type="ECO:0000259" key="9">
    <source>
        <dbReference type="PROSITE" id="PS50109"/>
    </source>
</evidence>
<name>A0A8J2TZ06_9MICO</name>
<sequence>MSSLTDQLAEHGIGDPDDVEWLQLLVGDWQLLADLAFADLLLWLPGPDGTWTVGAHCRPTTAMTVYPHDQIGRLADERERVLVERVAERQLPVSAAIAGLTAKSLRETEAVPVVRAGRQLGVLSVHRQPGRADDRNSLQEQQYVRCASALLRMIATGYFPDVTAPSHARRGEPRVGDGLFIIDADGRVVYSSPNAVSLLHRMGHRADIRGAYLAQIFTELTEQLRPVDETLPLVLTGRVPWRTEVESGRVSVTMRSIPLIDGGDRTGALILSRDISDLRRRERDLLSRDAMIREMHHRVKNNLQTVAALLRLQSRRMSSAEAKEALDEAMRRVAIIAVVHDTLSQGTGPEVDFDEIVDKGMRLTPELASPQVNITVVREGGFGKISAVDATSLALALTELITNAVEHGFPQRGDGGDVEGRIWVRPKRCGDRLQVTVADDGVGFDEASGPGTGLGTQIIKTLVTSDLAGTIDWHAREGGGTEVVLDVPLRPDRL</sequence>
<dbReference type="InterPro" id="IPR011102">
    <property type="entry name" value="Sig_transdc_His_kinase_HWE"/>
</dbReference>
<gene>
    <name evidence="10" type="ORF">GCM10011333_21620</name>
</gene>
<keyword evidence="6 10" id="KW-0418">Kinase</keyword>
<evidence type="ECO:0000256" key="3">
    <source>
        <dbReference type="ARBA" id="ARBA00022553"/>
    </source>
</evidence>
<keyword evidence="8" id="KW-0902">Two-component regulatory system</keyword>
<dbReference type="SMART" id="SM00911">
    <property type="entry name" value="HWE_HK"/>
    <property type="match status" value="1"/>
</dbReference>
<dbReference type="Proteomes" id="UP000616114">
    <property type="component" value="Unassembled WGS sequence"/>
</dbReference>
<dbReference type="InterPro" id="IPR036890">
    <property type="entry name" value="HATPase_C_sf"/>
</dbReference>
<protein>
    <recommendedName>
        <fullName evidence="2">histidine kinase</fullName>
        <ecNumber evidence="2">2.7.13.3</ecNumber>
    </recommendedName>
</protein>
<dbReference type="InterPro" id="IPR004358">
    <property type="entry name" value="Sig_transdc_His_kin-like_C"/>
</dbReference>
<dbReference type="InterPro" id="IPR011495">
    <property type="entry name" value="Sig_transdc_His_kin_sub2_dim/P"/>
</dbReference>
<dbReference type="GO" id="GO:0004673">
    <property type="term" value="F:protein histidine kinase activity"/>
    <property type="evidence" value="ECO:0007669"/>
    <property type="project" value="UniProtKB-EC"/>
</dbReference>
<keyword evidence="11" id="KW-1185">Reference proteome</keyword>
<dbReference type="PRINTS" id="PR00344">
    <property type="entry name" value="BCTRLSENSOR"/>
</dbReference>
<keyword evidence="7" id="KW-0067">ATP-binding</keyword>